<proteinExistence type="predicted"/>
<sequence length="223" mass="24366">MRASFDFFTFRNTAASLRERLERPSQSSSSTPRPASAHPSSPRRLHALTIPSPDNIVSESSPSHLEADEDNFSRRLKIFPHSPRAAHAPPAANGSPGKLYNPNTFLFTAPLQLPSCPTPHRLHTPHARCPFESFSPRRSQEALGTPVKNSSILGKHDPVLLSIQNRNHVLTAAVVSSSTAGRPAPPPESSLDWVSASSTSSVFSPNPHALFGYRLLFHFLRSL</sequence>
<accession>A0A5K1JS46</accession>
<keyword evidence="2" id="KW-0808">Transferase</keyword>
<reference evidence="2" key="1">
    <citation type="submission" date="2019-10" db="EMBL/GenBank/DDBJ databases">
        <authorList>
            <person name="Nor Muhammad N."/>
        </authorList>
    </citation>
    <scope>NUCLEOTIDE SEQUENCE</scope>
</reference>
<feature type="region of interest" description="Disordered" evidence="1">
    <location>
        <begin position="16"/>
        <end position="67"/>
    </location>
</feature>
<keyword evidence="2" id="KW-0418">Kinase</keyword>
<dbReference type="GO" id="GO:0016301">
    <property type="term" value="F:kinase activity"/>
    <property type="evidence" value="ECO:0007669"/>
    <property type="project" value="UniProtKB-KW"/>
</dbReference>
<dbReference type="AlphaFoldDB" id="A0A5K1JS46"/>
<gene>
    <name evidence="2" type="primary">Q8X1E7</name>
</gene>
<name>A0A5K1JS46_9APHY</name>
<feature type="compositionally biased region" description="Low complexity" evidence="1">
    <location>
        <begin position="24"/>
        <end position="40"/>
    </location>
</feature>
<protein>
    <submittedName>
        <fullName evidence="2">Two-component osmosensing histidine-kinase</fullName>
    </submittedName>
</protein>
<evidence type="ECO:0000256" key="1">
    <source>
        <dbReference type="SAM" id="MobiDB-lite"/>
    </source>
</evidence>
<organism evidence="2">
    <name type="scientific">Ganoderma boninense</name>
    <dbReference type="NCBI Taxonomy" id="34458"/>
    <lineage>
        <taxon>Eukaryota</taxon>
        <taxon>Fungi</taxon>
        <taxon>Dikarya</taxon>
        <taxon>Basidiomycota</taxon>
        <taxon>Agaricomycotina</taxon>
        <taxon>Agaricomycetes</taxon>
        <taxon>Polyporales</taxon>
        <taxon>Polyporaceae</taxon>
        <taxon>Ganoderma</taxon>
    </lineage>
</organism>
<dbReference type="EMBL" id="LR723966">
    <property type="protein sequence ID" value="VWO94426.1"/>
    <property type="molecule type" value="Genomic_DNA"/>
</dbReference>
<evidence type="ECO:0000313" key="2">
    <source>
        <dbReference type="EMBL" id="VWO94426.1"/>
    </source>
</evidence>